<keyword evidence="6 7" id="KW-0472">Membrane</keyword>
<evidence type="ECO:0000256" key="6">
    <source>
        <dbReference type="ARBA" id="ARBA00023136"/>
    </source>
</evidence>
<dbReference type="GO" id="GO:0005524">
    <property type="term" value="F:ATP binding"/>
    <property type="evidence" value="ECO:0007669"/>
    <property type="project" value="UniProtKB-KW"/>
</dbReference>
<gene>
    <name evidence="10" type="ORF">WMO26_07070</name>
</gene>
<dbReference type="InterPro" id="IPR027417">
    <property type="entry name" value="P-loop_NTPase"/>
</dbReference>
<evidence type="ECO:0000259" key="8">
    <source>
        <dbReference type="PROSITE" id="PS50893"/>
    </source>
</evidence>
<dbReference type="SMART" id="SM00382">
    <property type="entry name" value="AAA"/>
    <property type="match status" value="1"/>
</dbReference>
<proteinExistence type="predicted"/>
<name>A0ABV1DZV1_9FIRM</name>
<keyword evidence="11" id="KW-1185">Reference proteome</keyword>
<keyword evidence="3" id="KW-0547">Nucleotide-binding</keyword>
<feature type="transmembrane region" description="Helical" evidence="7">
    <location>
        <begin position="20"/>
        <end position="43"/>
    </location>
</feature>
<dbReference type="CDD" id="cd07346">
    <property type="entry name" value="ABC_6TM_exporters"/>
    <property type="match status" value="1"/>
</dbReference>
<feature type="transmembrane region" description="Helical" evidence="7">
    <location>
        <begin position="139"/>
        <end position="156"/>
    </location>
</feature>
<dbReference type="InterPro" id="IPR036640">
    <property type="entry name" value="ABC1_TM_sf"/>
</dbReference>
<evidence type="ECO:0000256" key="4">
    <source>
        <dbReference type="ARBA" id="ARBA00022840"/>
    </source>
</evidence>
<evidence type="ECO:0000256" key="1">
    <source>
        <dbReference type="ARBA" id="ARBA00004651"/>
    </source>
</evidence>
<dbReference type="InterPro" id="IPR011527">
    <property type="entry name" value="ABC1_TM_dom"/>
</dbReference>
<dbReference type="InterPro" id="IPR017871">
    <property type="entry name" value="ABC_transporter-like_CS"/>
</dbReference>
<protein>
    <submittedName>
        <fullName evidence="10">ABC transporter ATP-binding protein</fullName>
    </submittedName>
</protein>
<evidence type="ECO:0000256" key="2">
    <source>
        <dbReference type="ARBA" id="ARBA00022692"/>
    </source>
</evidence>
<keyword evidence="5 7" id="KW-1133">Transmembrane helix</keyword>
<evidence type="ECO:0000313" key="11">
    <source>
        <dbReference type="Proteomes" id="UP001489509"/>
    </source>
</evidence>
<evidence type="ECO:0000256" key="3">
    <source>
        <dbReference type="ARBA" id="ARBA00022741"/>
    </source>
</evidence>
<dbReference type="Gene3D" id="1.20.1560.10">
    <property type="entry name" value="ABC transporter type 1, transmembrane domain"/>
    <property type="match status" value="1"/>
</dbReference>
<evidence type="ECO:0000259" key="9">
    <source>
        <dbReference type="PROSITE" id="PS50929"/>
    </source>
</evidence>
<dbReference type="PANTHER" id="PTHR24221:SF397">
    <property type="entry name" value="ABC TRANSPORTER, ATP-BINDING TRANSMEMBRANE PROTEIN"/>
    <property type="match status" value="1"/>
</dbReference>
<keyword evidence="2 7" id="KW-0812">Transmembrane</keyword>
<comment type="subcellular location">
    <subcellularLocation>
        <location evidence="1">Cell membrane</location>
        <topology evidence="1">Multi-pass membrane protein</topology>
    </subcellularLocation>
</comment>
<feature type="domain" description="ABC transmembrane type-1" evidence="9">
    <location>
        <begin position="22"/>
        <end position="303"/>
    </location>
</feature>
<dbReference type="InterPro" id="IPR039421">
    <property type="entry name" value="Type_1_exporter"/>
</dbReference>
<evidence type="ECO:0000313" key="10">
    <source>
        <dbReference type="EMBL" id="MEQ2440583.1"/>
    </source>
</evidence>
<feature type="transmembrane region" description="Helical" evidence="7">
    <location>
        <begin position="235"/>
        <end position="256"/>
    </location>
</feature>
<dbReference type="RefSeq" id="WP_349219240.1">
    <property type="nucleotide sequence ID" value="NZ_JBBMFD010000009.1"/>
</dbReference>
<dbReference type="EMBL" id="JBBMFD010000009">
    <property type="protein sequence ID" value="MEQ2440583.1"/>
    <property type="molecule type" value="Genomic_DNA"/>
</dbReference>
<feature type="transmembrane region" description="Helical" evidence="7">
    <location>
        <begin position="58"/>
        <end position="79"/>
    </location>
</feature>
<comment type="caution">
    <text evidence="10">The sequence shown here is derived from an EMBL/GenBank/DDBJ whole genome shotgun (WGS) entry which is preliminary data.</text>
</comment>
<dbReference type="Gene3D" id="3.40.50.300">
    <property type="entry name" value="P-loop containing nucleotide triphosphate hydrolases"/>
    <property type="match status" value="1"/>
</dbReference>
<dbReference type="SUPFAM" id="SSF52540">
    <property type="entry name" value="P-loop containing nucleoside triphosphate hydrolases"/>
    <property type="match status" value="1"/>
</dbReference>
<feature type="domain" description="ABC transporter" evidence="8">
    <location>
        <begin position="333"/>
        <end position="567"/>
    </location>
</feature>
<dbReference type="PROSITE" id="PS00211">
    <property type="entry name" value="ABC_TRANSPORTER_1"/>
    <property type="match status" value="1"/>
</dbReference>
<dbReference type="InterPro" id="IPR003439">
    <property type="entry name" value="ABC_transporter-like_ATP-bd"/>
</dbReference>
<organism evidence="10 11">
    <name type="scientific">Solibaculum intestinale</name>
    <dbReference type="NCBI Taxonomy" id="3133165"/>
    <lineage>
        <taxon>Bacteria</taxon>
        <taxon>Bacillati</taxon>
        <taxon>Bacillota</taxon>
        <taxon>Clostridia</taxon>
        <taxon>Eubacteriales</taxon>
        <taxon>Oscillospiraceae</taxon>
        <taxon>Solibaculum</taxon>
    </lineage>
</organism>
<dbReference type="PROSITE" id="PS50929">
    <property type="entry name" value="ABC_TM1F"/>
    <property type="match status" value="1"/>
</dbReference>
<dbReference type="InterPro" id="IPR003593">
    <property type="entry name" value="AAA+_ATPase"/>
</dbReference>
<dbReference type="Proteomes" id="UP001489509">
    <property type="component" value="Unassembled WGS sequence"/>
</dbReference>
<evidence type="ECO:0000256" key="5">
    <source>
        <dbReference type="ARBA" id="ARBA00022989"/>
    </source>
</evidence>
<dbReference type="Pfam" id="PF00005">
    <property type="entry name" value="ABC_tran"/>
    <property type="match status" value="1"/>
</dbReference>
<dbReference type="PANTHER" id="PTHR24221">
    <property type="entry name" value="ATP-BINDING CASSETTE SUB-FAMILY B"/>
    <property type="match status" value="1"/>
</dbReference>
<dbReference type="PROSITE" id="PS50893">
    <property type="entry name" value="ABC_TRANSPORTER_2"/>
    <property type="match status" value="1"/>
</dbReference>
<dbReference type="Pfam" id="PF00664">
    <property type="entry name" value="ABC_membrane"/>
    <property type="match status" value="1"/>
</dbReference>
<accession>A0ABV1DZV1</accession>
<dbReference type="SUPFAM" id="SSF90123">
    <property type="entry name" value="ABC transporter transmembrane region"/>
    <property type="match status" value="1"/>
</dbReference>
<feature type="transmembrane region" description="Helical" evidence="7">
    <location>
        <begin position="262"/>
        <end position="284"/>
    </location>
</feature>
<sequence length="580" mass="63574">MIEKLQKKYALSEQGAKDLIKGCIACALQNISFMFPVGLLYFLVSDLMAGGISAQRTVFYIVGCVICVGIILLTTWFQYNATYFATYKESGVRRISLAEQLRRIPLSFFGKKDLADLTSTIMADCTFLEQSFSHFIPELFGAVASTVLVAIGILFFDWRMALAALWVLPVSFAIVWLSAKVQEMLNRKSMDAKMACADGIQECIETVRDLKSCNAEEAYLEGLDRKIKAVEHRAVISEFGTAAFVVSASLILKLGIATVALVGSMLLIDGSLDVLTFFLFLLVVSRFYDPLQGALQNLAAVISTRTNIARMNEILDHPVQTGKTTLSNQGYDIVFDHVGFSYNQEETVLEDVSFTAKQGQVTALVGPSGGGKTTVSRLASRFWDVNKGTITVGGMDISQIDPETLLSLYSIVFQDVTLFDNTILENIRIGRKDASDEEVLAAARLANCEEFAQKLPDKWNSRIGENGCELSGGERQRISIARAFLKDAPIILLDEATASLDVENETLIQSALSRLIQKKTVLVIAHRMRTVAGADKIVVLADGRVAEEGPPAELLRTDGIYSRMVALQSESQGWAIKSGI</sequence>
<evidence type="ECO:0000256" key="7">
    <source>
        <dbReference type="SAM" id="Phobius"/>
    </source>
</evidence>
<reference evidence="10 11" key="1">
    <citation type="submission" date="2024-03" db="EMBL/GenBank/DDBJ databases">
        <title>Human intestinal bacterial collection.</title>
        <authorList>
            <person name="Pauvert C."/>
            <person name="Hitch T.C.A."/>
            <person name="Clavel T."/>
        </authorList>
    </citation>
    <scope>NUCLEOTIDE SEQUENCE [LARGE SCALE GENOMIC DNA]</scope>
    <source>
        <strain evidence="10 11">CLA-JM-H44</strain>
    </source>
</reference>
<feature type="transmembrane region" description="Helical" evidence="7">
    <location>
        <begin position="162"/>
        <end position="179"/>
    </location>
</feature>
<keyword evidence="4 10" id="KW-0067">ATP-binding</keyword>